<gene>
    <name evidence="1" type="ordered locus">VIT_18s0086g00280</name>
</gene>
<evidence type="ECO:0000313" key="1">
    <source>
        <dbReference type="EMBL" id="CCB60812.1"/>
    </source>
</evidence>
<dbReference type="STRING" id="29760.F6I1J5"/>
<protein>
    <submittedName>
        <fullName evidence="1">Uncharacterized protein</fullName>
    </submittedName>
</protein>
<accession>F6I1J5</accession>
<dbReference type="EMBL" id="FN596511">
    <property type="protein sequence ID" value="CCB60812.1"/>
    <property type="molecule type" value="Genomic_DNA"/>
</dbReference>
<organism evidence="1 2">
    <name type="scientific">Vitis vinifera</name>
    <name type="common">Grape</name>
    <dbReference type="NCBI Taxonomy" id="29760"/>
    <lineage>
        <taxon>Eukaryota</taxon>
        <taxon>Viridiplantae</taxon>
        <taxon>Streptophyta</taxon>
        <taxon>Embryophyta</taxon>
        <taxon>Tracheophyta</taxon>
        <taxon>Spermatophyta</taxon>
        <taxon>Magnoliopsida</taxon>
        <taxon>eudicotyledons</taxon>
        <taxon>Gunneridae</taxon>
        <taxon>Pentapetalae</taxon>
        <taxon>rosids</taxon>
        <taxon>Vitales</taxon>
        <taxon>Vitaceae</taxon>
        <taxon>Viteae</taxon>
        <taxon>Vitis</taxon>
    </lineage>
</organism>
<name>F6I1J5_VITVI</name>
<evidence type="ECO:0000313" key="2">
    <source>
        <dbReference type="Proteomes" id="UP000009183"/>
    </source>
</evidence>
<keyword evidence="2" id="KW-1185">Reference proteome</keyword>
<dbReference type="InParanoid" id="F6I1J5"/>
<proteinExistence type="predicted"/>
<dbReference type="PaxDb" id="29760-VIT_18s0086g00280.t01"/>
<dbReference type="Proteomes" id="UP000009183">
    <property type="component" value="Chromosome 18"/>
</dbReference>
<sequence>MAVMLPSGDTAIGATRNQRGLIRIFHQTATASEFISVTVHSVLLRKLILTASSFGIIGNAAKLLSTLNKEAADKGDLPNLFIISSGQFPKVAKARSLVQSAKEKLDLLIGLYRKQL</sequence>
<reference evidence="2" key="1">
    <citation type="journal article" date="2007" name="Nature">
        <title>The grapevine genome sequence suggests ancestral hexaploidization in major angiosperm phyla.</title>
        <authorList>
            <consortium name="The French-Italian Public Consortium for Grapevine Genome Characterization."/>
            <person name="Jaillon O."/>
            <person name="Aury J.-M."/>
            <person name="Noel B."/>
            <person name="Policriti A."/>
            <person name="Clepet C."/>
            <person name="Casagrande A."/>
            <person name="Choisne N."/>
            <person name="Aubourg S."/>
            <person name="Vitulo N."/>
            <person name="Jubin C."/>
            <person name="Vezzi A."/>
            <person name="Legeai F."/>
            <person name="Hugueney P."/>
            <person name="Dasilva C."/>
            <person name="Horner D."/>
            <person name="Mica E."/>
            <person name="Jublot D."/>
            <person name="Poulain J."/>
            <person name="Bruyere C."/>
            <person name="Billault A."/>
            <person name="Segurens B."/>
            <person name="Gouyvenoux M."/>
            <person name="Ugarte E."/>
            <person name="Cattonaro F."/>
            <person name="Anthouard V."/>
            <person name="Vico V."/>
            <person name="Del Fabbro C."/>
            <person name="Alaux M."/>
            <person name="Di Gaspero G."/>
            <person name="Dumas V."/>
            <person name="Felice N."/>
            <person name="Paillard S."/>
            <person name="Juman I."/>
            <person name="Moroldo M."/>
            <person name="Scalabrin S."/>
            <person name="Canaguier A."/>
            <person name="Le Clainche I."/>
            <person name="Malacrida G."/>
            <person name="Durand E."/>
            <person name="Pesole G."/>
            <person name="Laucou V."/>
            <person name="Chatelet P."/>
            <person name="Merdinoglu D."/>
            <person name="Delledonne M."/>
            <person name="Pezzotti M."/>
            <person name="Lecharny A."/>
            <person name="Scarpelli C."/>
            <person name="Artiguenave F."/>
            <person name="Pe M.E."/>
            <person name="Valle G."/>
            <person name="Morgante M."/>
            <person name="Caboche M."/>
            <person name="Adam-Blondon A.-F."/>
            <person name="Weissenbach J."/>
            <person name="Quetier F."/>
            <person name="Wincker P."/>
        </authorList>
    </citation>
    <scope>NUCLEOTIDE SEQUENCE [LARGE SCALE GENOMIC DNA]</scope>
    <source>
        <strain evidence="2">cv. Pinot noir / PN40024</strain>
    </source>
</reference>
<dbReference type="OrthoDB" id="10252754at2759"/>
<dbReference type="HOGENOM" id="CLU_2101385_0_0_1"/>
<dbReference type="eggNOG" id="KOG0218">
    <property type="taxonomic scope" value="Eukaryota"/>
</dbReference>
<dbReference type="AlphaFoldDB" id="F6I1J5"/>